<feature type="domain" description="6-phosphogluconate dehydrogenase NADP-binding" evidence="4">
    <location>
        <begin position="18"/>
        <end position="175"/>
    </location>
</feature>
<dbReference type="PIRSF" id="PIRSF000103">
    <property type="entry name" value="HIBADH"/>
    <property type="match status" value="1"/>
</dbReference>
<dbReference type="InterPro" id="IPR013328">
    <property type="entry name" value="6PGD_dom2"/>
</dbReference>
<dbReference type="InterPro" id="IPR015815">
    <property type="entry name" value="HIBADH-related"/>
</dbReference>
<dbReference type="InterPro" id="IPR051265">
    <property type="entry name" value="HIBADH-related_NP60_sf"/>
</dbReference>
<dbReference type="PANTHER" id="PTHR43580:SF2">
    <property type="entry name" value="CYTOKINE-LIKE NUCLEAR FACTOR N-PAC"/>
    <property type="match status" value="1"/>
</dbReference>
<evidence type="ECO:0000259" key="4">
    <source>
        <dbReference type="Pfam" id="PF03446"/>
    </source>
</evidence>
<dbReference type="Proteomes" id="UP000494183">
    <property type="component" value="Unassembled WGS sequence"/>
</dbReference>
<dbReference type="PANTHER" id="PTHR43580">
    <property type="entry name" value="OXIDOREDUCTASE GLYR1-RELATED"/>
    <property type="match status" value="1"/>
</dbReference>
<dbReference type="RefSeq" id="WP_175202110.1">
    <property type="nucleotide sequence ID" value="NZ_CADILH010000001.1"/>
</dbReference>
<dbReference type="GO" id="GO:0050661">
    <property type="term" value="F:NADP binding"/>
    <property type="evidence" value="ECO:0007669"/>
    <property type="project" value="InterPro"/>
</dbReference>
<accession>A0A6S7EVP6</accession>
<proteinExistence type="predicted"/>
<dbReference type="EMBL" id="CADILH010000001">
    <property type="protein sequence ID" value="CAB3929412.1"/>
    <property type="molecule type" value="Genomic_DNA"/>
</dbReference>
<feature type="active site" evidence="3">
    <location>
        <position position="186"/>
    </location>
</feature>
<keyword evidence="2" id="KW-0520">NAD</keyword>
<dbReference type="GO" id="GO:0043718">
    <property type="term" value="F:2-hydroxymethylglutarate dehydrogenase activity"/>
    <property type="evidence" value="ECO:0007669"/>
    <property type="project" value="UniProtKB-EC"/>
</dbReference>
<dbReference type="Gene3D" id="3.40.50.720">
    <property type="entry name" value="NAD(P)-binding Rossmann-like Domain"/>
    <property type="match status" value="1"/>
</dbReference>
<evidence type="ECO:0000256" key="1">
    <source>
        <dbReference type="ARBA" id="ARBA00023002"/>
    </source>
</evidence>
<dbReference type="SUPFAM" id="SSF48179">
    <property type="entry name" value="6-phosphogluconate dehydrogenase C-terminal domain-like"/>
    <property type="match status" value="1"/>
</dbReference>
<dbReference type="InterPro" id="IPR029154">
    <property type="entry name" value="HIBADH-like_NADP-bd"/>
</dbReference>
<evidence type="ECO:0000259" key="5">
    <source>
        <dbReference type="Pfam" id="PF14833"/>
    </source>
</evidence>
<dbReference type="InterPro" id="IPR008927">
    <property type="entry name" value="6-PGluconate_DH-like_C_sf"/>
</dbReference>
<keyword evidence="7" id="KW-1185">Reference proteome</keyword>
<evidence type="ECO:0000256" key="2">
    <source>
        <dbReference type="ARBA" id="ARBA00023027"/>
    </source>
</evidence>
<evidence type="ECO:0000313" key="7">
    <source>
        <dbReference type="Proteomes" id="UP000494183"/>
    </source>
</evidence>
<dbReference type="GO" id="GO:0051287">
    <property type="term" value="F:NAD binding"/>
    <property type="evidence" value="ECO:0007669"/>
    <property type="project" value="InterPro"/>
</dbReference>
<evidence type="ECO:0000256" key="3">
    <source>
        <dbReference type="PIRSR" id="PIRSR000103-1"/>
    </source>
</evidence>
<dbReference type="AlphaFoldDB" id="A0A6S7EVP6"/>
<dbReference type="Pfam" id="PF14833">
    <property type="entry name" value="NAD_binding_11"/>
    <property type="match status" value="1"/>
</dbReference>
<dbReference type="GO" id="GO:0016054">
    <property type="term" value="P:organic acid catabolic process"/>
    <property type="evidence" value="ECO:0007669"/>
    <property type="project" value="UniProtKB-ARBA"/>
</dbReference>
<evidence type="ECO:0000313" key="6">
    <source>
        <dbReference type="EMBL" id="CAB3929412.1"/>
    </source>
</evidence>
<dbReference type="SUPFAM" id="SSF51735">
    <property type="entry name" value="NAD(P)-binding Rossmann-fold domains"/>
    <property type="match status" value="1"/>
</dbReference>
<keyword evidence="1 6" id="KW-0560">Oxidoreductase</keyword>
<dbReference type="Gene3D" id="1.10.1040.10">
    <property type="entry name" value="N-(1-d-carboxylethyl)-l-norvaline Dehydrogenase, domain 2"/>
    <property type="match status" value="1"/>
</dbReference>
<dbReference type="InterPro" id="IPR036291">
    <property type="entry name" value="NAD(P)-bd_dom_sf"/>
</dbReference>
<name>A0A6S7EVP6_9BURK</name>
<dbReference type="EC" id="1.1.1.291" evidence="6"/>
<gene>
    <name evidence="6" type="primary">Hgd_2</name>
    <name evidence="6" type="ORF">LMG6000_00464</name>
</gene>
<organism evidence="6 7">
    <name type="scientific">Achromobacter insolitus</name>
    <dbReference type="NCBI Taxonomy" id="217204"/>
    <lineage>
        <taxon>Bacteria</taxon>
        <taxon>Pseudomonadati</taxon>
        <taxon>Pseudomonadota</taxon>
        <taxon>Betaproteobacteria</taxon>
        <taxon>Burkholderiales</taxon>
        <taxon>Alcaligenaceae</taxon>
        <taxon>Achromobacter</taxon>
    </lineage>
</organism>
<dbReference type="Pfam" id="PF03446">
    <property type="entry name" value="NAD_binding_2"/>
    <property type="match status" value="1"/>
</dbReference>
<dbReference type="InterPro" id="IPR002204">
    <property type="entry name" value="3-OH-isobutyrate_DH-rel_CS"/>
</dbReference>
<protein>
    <submittedName>
        <fullName evidence="6">2-(Hydroxymethyl)glutarate dehydrogenase</fullName>
        <ecNumber evidence="6">1.1.1.291</ecNumber>
    </submittedName>
</protein>
<dbReference type="PROSITE" id="PS00895">
    <property type="entry name" value="3_HYDROXYISOBUT_DH"/>
    <property type="match status" value="1"/>
</dbReference>
<reference evidence="6 7" key="1">
    <citation type="submission" date="2020-04" db="EMBL/GenBank/DDBJ databases">
        <authorList>
            <person name="De Canck E."/>
        </authorList>
    </citation>
    <scope>NUCLEOTIDE SEQUENCE [LARGE SCALE GENOMIC DNA]</scope>
    <source>
        <strain evidence="6 7">LMG 6000</strain>
    </source>
</reference>
<feature type="domain" description="3-hydroxyisobutyrate dehydrogenase-like NAD-binding" evidence="5">
    <location>
        <begin position="180"/>
        <end position="299"/>
    </location>
</feature>
<sequence length="322" mass="33980">MLVSTQSLSPQASLAGEQIGFIGLGVMGQAMALNLARAAVPLVVWNRTQAATEPLRTAGAEVATNVEGVFERARIVILMLVNEAALDDVLRRGTPGFSTLASGRTLISMGSNSPDYSRGLAADIAAAGGRYVEAPVSGSRKPAEDGQLVSMLSGEPGVVAEIRPLLTPMCRQTVLCGPVGNALLMKLTVNLFLNTMLAGLAEAVHFADRHGLDLTTLKQTIDAGPMDCDFTRVKLPKFISRDFSVQAATSDAYNSTSLIAAAARQAGIATPLLDLSRALYGESVELGNGRLDMTSVIEAIETRTYSLYDDREASPTPLERAN</sequence>
<dbReference type="InterPro" id="IPR006115">
    <property type="entry name" value="6PGDH_NADP-bd"/>
</dbReference>